<accession>A0A7V8GMN4</accession>
<dbReference type="SUPFAM" id="SSF53335">
    <property type="entry name" value="S-adenosyl-L-methionine-dependent methyltransferases"/>
    <property type="match status" value="1"/>
</dbReference>
<protein>
    <recommendedName>
        <fullName evidence="2">Methyltransferase type 11 domain-containing protein</fullName>
    </recommendedName>
</protein>
<organism evidence="3 4">
    <name type="scientific">Pseudoxanthomonas broegbernensis</name>
    <dbReference type="NCBI Taxonomy" id="83619"/>
    <lineage>
        <taxon>Bacteria</taxon>
        <taxon>Pseudomonadati</taxon>
        <taxon>Pseudomonadota</taxon>
        <taxon>Gammaproteobacteria</taxon>
        <taxon>Lysobacterales</taxon>
        <taxon>Lysobacteraceae</taxon>
        <taxon>Pseudoxanthomonas</taxon>
    </lineage>
</organism>
<sequence>MAREGAFSYAMPSGRERRRSAVAPSRRNAPLLSSRPRDSSNDRRRDRIDDRVRCGSTDMRFAFDSWQARDQHTGLRDAWLESQNFLARCDWGALRARCGLCAQETPFRLLSDPENPDVREGLICRRCGCNSRVRAALGLLFEHMAPAPRPPITRMRAALARLGLGVPEPVSAGVPAIYVTEQASPTYVWMQRHLDAVVHGGEFEPDVERRKSLSASLVRMGGRGEIVFRDVTRLDFADGVLDAVVSFDVLEHVPDHTRALAEFARVLRPGGVCVATYPFNDRPRTLVRARFDAAGGIEHLEPPEYHGDPIGGGILCYYHFGWDMLEAWRDAGFRHVEMAMPYSLAAGLPYGMWTLVARR</sequence>
<dbReference type="GO" id="GO:0008757">
    <property type="term" value="F:S-adenosylmethionine-dependent methyltransferase activity"/>
    <property type="evidence" value="ECO:0007669"/>
    <property type="project" value="InterPro"/>
</dbReference>
<gene>
    <name evidence="3" type="ORF">B1992_06755</name>
</gene>
<reference evidence="3 4" key="1">
    <citation type="submission" date="2017-10" db="EMBL/GenBank/DDBJ databases">
        <title>Whole genome sequencing of Pseudoxanthomonas broegbernensis DSM 12573(T).</title>
        <authorList>
            <person name="Kumar S."/>
            <person name="Bansal K."/>
            <person name="Kaur A."/>
            <person name="Patil P."/>
            <person name="Sharma S."/>
            <person name="Patil P.B."/>
        </authorList>
    </citation>
    <scope>NUCLEOTIDE SEQUENCE [LARGE SCALE GENOMIC DNA]</scope>
    <source>
        <strain evidence="3 4">DSM 12573</strain>
    </source>
</reference>
<dbReference type="Pfam" id="PF08241">
    <property type="entry name" value="Methyltransf_11"/>
    <property type="match status" value="1"/>
</dbReference>
<dbReference type="AlphaFoldDB" id="A0A7V8GMN4"/>
<comment type="caution">
    <text evidence="3">The sequence shown here is derived from an EMBL/GenBank/DDBJ whole genome shotgun (WGS) entry which is preliminary data.</text>
</comment>
<evidence type="ECO:0000313" key="3">
    <source>
        <dbReference type="EMBL" id="KAF1686606.1"/>
    </source>
</evidence>
<evidence type="ECO:0000256" key="1">
    <source>
        <dbReference type="SAM" id="MobiDB-lite"/>
    </source>
</evidence>
<dbReference type="Proteomes" id="UP000462066">
    <property type="component" value="Unassembled WGS sequence"/>
</dbReference>
<name>A0A7V8GMN4_9GAMM</name>
<dbReference type="InterPro" id="IPR013216">
    <property type="entry name" value="Methyltransf_11"/>
</dbReference>
<feature type="domain" description="Methyltransferase type 11" evidence="2">
    <location>
        <begin position="225"/>
        <end position="274"/>
    </location>
</feature>
<dbReference type="EMBL" id="MWIP01000005">
    <property type="protein sequence ID" value="KAF1686606.1"/>
    <property type="molecule type" value="Genomic_DNA"/>
</dbReference>
<evidence type="ECO:0000313" key="4">
    <source>
        <dbReference type="Proteomes" id="UP000462066"/>
    </source>
</evidence>
<dbReference type="Gene3D" id="3.40.50.150">
    <property type="entry name" value="Vaccinia Virus protein VP39"/>
    <property type="match status" value="1"/>
</dbReference>
<evidence type="ECO:0000259" key="2">
    <source>
        <dbReference type="Pfam" id="PF08241"/>
    </source>
</evidence>
<dbReference type="InterPro" id="IPR029063">
    <property type="entry name" value="SAM-dependent_MTases_sf"/>
</dbReference>
<keyword evidence="4" id="KW-1185">Reference proteome</keyword>
<feature type="compositionally biased region" description="Basic and acidic residues" evidence="1">
    <location>
        <begin position="35"/>
        <end position="48"/>
    </location>
</feature>
<proteinExistence type="predicted"/>
<feature type="region of interest" description="Disordered" evidence="1">
    <location>
        <begin position="1"/>
        <end position="48"/>
    </location>
</feature>